<dbReference type="EMBL" id="CAEZYR010000053">
    <property type="protein sequence ID" value="CAB4747114.1"/>
    <property type="molecule type" value="Genomic_DNA"/>
</dbReference>
<dbReference type="InterPro" id="IPR032466">
    <property type="entry name" value="Metal_Hydrolase"/>
</dbReference>
<evidence type="ECO:0000313" key="4">
    <source>
        <dbReference type="EMBL" id="CAB4821766.1"/>
    </source>
</evidence>
<dbReference type="InterPro" id="IPR006680">
    <property type="entry name" value="Amidohydro-rel"/>
</dbReference>
<organism evidence="3">
    <name type="scientific">freshwater metagenome</name>
    <dbReference type="NCBI Taxonomy" id="449393"/>
    <lineage>
        <taxon>unclassified sequences</taxon>
        <taxon>metagenomes</taxon>
        <taxon>ecological metagenomes</taxon>
    </lineage>
</organism>
<proteinExistence type="predicted"/>
<reference evidence="3" key="1">
    <citation type="submission" date="2020-05" db="EMBL/GenBank/DDBJ databases">
        <authorList>
            <person name="Chiriac C."/>
            <person name="Salcher M."/>
            <person name="Ghai R."/>
            <person name="Kavagutti S V."/>
        </authorList>
    </citation>
    <scope>NUCLEOTIDE SEQUENCE</scope>
</reference>
<dbReference type="PANTHER" id="PTHR21240">
    <property type="entry name" value="2-AMINO-3-CARBOXYLMUCONATE-6-SEMIALDEHYDE DECARBOXYLASE"/>
    <property type="match status" value="1"/>
</dbReference>
<dbReference type="EMBL" id="CAFABA010000021">
    <property type="protein sequence ID" value="CAB4821766.1"/>
    <property type="molecule type" value="Genomic_DNA"/>
</dbReference>
<dbReference type="Pfam" id="PF04909">
    <property type="entry name" value="Amidohydro_2"/>
    <property type="match status" value="1"/>
</dbReference>
<dbReference type="GO" id="GO:0005737">
    <property type="term" value="C:cytoplasm"/>
    <property type="evidence" value="ECO:0007669"/>
    <property type="project" value="TreeGrafter"/>
</dbReference>
<keyword evidence="1" id="KW-0456">Lyase</keyword>
<evidence type="ECO:0000259" key="2">
    <source>
        <dbReference type="Pfam" id="PF04909"/>
    </source>
</evidence>
<dbReference type="Gene3D" id="3.20.20.140">
    <property type="entry name" value="Metal-dependent hydrolases"/>
    <property type="match status" value="1"/>
</dbReference>
<protein>
    <submittedName>
        <fullName evidence="3">Unannotated protein</fullName>
    </submittedName>
</protein>
<dbReference type="GO" id="GO:0019748">
    <property type="term" value="P:secondary metabolic process"/>
    <property type="evidence" value="ECO:0007669"/>
    <property type="project" value="TreeGrafter"/>
</dbReference>
<dbReference type="PANTHER" id="PTHR21240:SF28">
    <property type="entry name" value="ISO-OROTATE DECARBOXYLASE (EUROFUNG)"/>
    <property type="match status" value="1"/>
</dbReference>
<accession>A0A6J6TJN6</accession>
<sequence length="370" mass="41534">MSGTPSVIDADGHIVEPDACFRDFLPQKYASYAPRIVQFDDHFRYVCGDRISFRIHARPETVGAPGQTAHVTDAPIVARGADDPVGRLLDMDIDLIERAALYPTYGLMIQGVTEREPGVALCRALNDWLASYCAHDPKRLIGIATLPMTHPDDALAEARRCVEQHGFRGVWRRPERFENIAPLHDPGYDALWSYLEETDVPLGIHPGLNGVVPYSYFGDRFDNDYTAMHAAHFPVEQIMNLTTLIAFGILERHPLLRVGLLETGAVWALHYLHRLDEHLEVFGYPNADLTMRPSDYFRRQCVVSVEEVEPGLDAMLAAYPDNVVFASDYPHADGTFPGATKELLDTTLLSDAQRRAVLRDNAMNFYRLEA</sequence>
<name>A0A6J6TJN6_9ZZZZ</name>
<dbReference type="InterPro" id="IPR032465">
    <property type="entry name" value="ACMSD"/>
</dbReference>
<dbReference type="AlphaFoldDB" id="A0A6J6TJN6"/>
<feature type="domain" description="Amidohydrolase-related" evidence="2">
    <location>
        <begin position="107"/>
        <end position="368"/>
    </location>
</feature>
<dbReference type="GO" id="GO:0016831">
    <property type="term" value="F:carboxy-lyase activity"/>
    <property type="evidence" value="ECO:0007669"/>
    <property type="project" value="InterPro"/>
</dbReference>
<dbReference type="SUPFAM" id="SSF51556">
    <property type="entry name" value="Metallo-dependent hydrolases"/>
    <property type="match status" value="1"/>
</dbReference>
<gene>
    <name evidence="3" type="ORF">UFOPK2754_01581</name>
    <name evidence="4" type="ORF">UFOPK3139_00751</name>
</gene>
<dbReference type="GO" id="GO:0016787">
    <property type="term" value="F:hydrolase activity"/>
    <property type="evidence" value="ECO:0007669"/>
    <property type="project" value="InterPro"/>
</dbReference>
<evidence type="ECO:0000313" key="3">
    <source>
        <dbReference type="EMBL" id="CAB4747114.1"/>
    </source>
</evidence>
<evidence type="ECO:0000256" key="1">
    <source>
        <dbReference type="ARBA" id="ARBA00023239"/>
    </source>
</evidence>